<evidence type="ECO:0000256" key="1">
    <source>
        <dbReference type="SAM" id="MobiDB-lite"/>
    </source>
</evidence>
<keyword evidence="3" id="KW-1185">Reference proteome</keyword>
<dbReference type="AlphaFoldDB" id="A0A418NKY8"/>
<sequence length="415" mass="47344">MNDISEFKAALTRRELFDRIWSKPLTANAAELGTKPAVLAALAKRLDLPQPGSGYWTQKELGKAPPTPDYPAVPVLDTQAYAIEGVRRRRKPEPAKPATSEPAALVDRETPEAERLPPAAEEEIEPHQKVAKTRSALRKRRGTERVQIGGPGKFRLFVAPEAGERACAILDRLIGAVEAEGWSIQDAEQGYAIAANGEQIGLMIEERLDQVPHVVTKAELKERAEYDRKCALADRGIGYRPWREPQVPEHDYVPNGELALQFDHDYGASNLRRTFSDGKRQRLENLIPKIMEALERRAAALKASRLESEERAHRWAEQQKRRKDLERQLRVEGYRITFLRRQIERKREVDGLEQLIVHWEESDEADAGFTELLEFARLYRKWLAAKIAPHAIAERVAELKLMDDDVYIYDDKRLD</sequence>
<organism evidence="2 3">
    <name type="scientific">Pelagerythrobacter aerophilus</name>
    <dbReference type="NCBI Taxonomy" id="2306995"/>
    <lineage>
        <taxon>Bacteria</taxon>
        <taxon>Pseudomonadati</taxon>
        <taxon>Pseudomonadota</taxon>
        <taxon>Alphaproteobacteria</taxon>
        <taxon>Sphingomonadales</taxon>
        <taxon>Erythrobacteraceae</taxon>
        <taxon>Pelagerythrobacter</taxon>
    </lineage>
</organism>
<comment type="caution">
    <text evidence="2">The sequence shown here is derived from an EMBL/GenBank/DDBJ whole genome shotgun (WGS) entry which is preliminary data.</text>
</comment>
<gene>
    <name evidence="2" type="ORF">D2V04_03225</name>
</gene>
<dbReference type="OrthoDB" id="9777694at2"/>
<dbReference type="RefSeq" id="WP_119511901.1">
    <property type="nucleotide sequence ID" value="NZ_QXFK01000011.1"/>
</dbReference>
<proteinExistence type="predicted"/>
<feature type="compositionally biased region" description="Basic residues" evidence="1">
    <location>
        <begin position="129"/>
        <end position="142"/>
    </location>
</feature>
<dbReference type="EMBL" id="QXFK01000011">
    <property type="protein sequence ID" value="RIV80315.1"/>
    <property type="molecule type" value="Genomic_DNA"/>
</dbReference>
<accession>A0A418NKY8</accession>
<feature type="compositionally biased region" description="Basic and acidic residues" evidence="1">
    <location>
        <begin position="106"/>
        <end position="115"/>
    </location>
</feature>
<protein>
    <submittedName>
        <fullName evidence="2">Uncharacterized protein</fullName>
    </submittedName>
</protein>
<dbReference type="Proteomes" id="UP000285092">
    <property type="component" value="Unassembled WGS sequence"/>
</dbReference>
<feature type="region of interest" description="Disordered" evidence="1">
    <location>
        <begin position="86"/>
        <end position="144"/>
    </location>
</feature>
<evidence type="ECO:0000313" key="2">
    <source>
        <dbReference type="EMBL" id="RIV80315.1"/>
    </source>
</evidence>
<reference evidence="2 3" key="1">
    <citation type="submission" date="2018-08" db="EMBL/GenBank/DDBJ databases">
        <title>Altererythrobacter sp.Ery1 and Ery12, the genome sequencing of novel strains in genus Alterythrobacter.</title>
        <authorList>
            <person name="Cheng H."/>
            <person name="Wu Y.-H."/>
            <person name="Fang C."/>
            <person name="Xu X.-W."/>
        </authorList>
    </citation>
    <scope>NUCLEOTIDE SEQUENCE [LARGE SCALE GENOMIC DNA]</scope>
    <source>
        <strain evidence="2 3">Ery1</strain>
    </source>
</reference>
<evidence type="ECO:0000313" key="3">
    <source>
        <dbReference type="Proteomes" id="UP000285092"/>
    </source>
</evidence>
<name>A0A418NKY8_9SPHN</name>